<name>A0A173TU64_9FIRM</name>
<gene>
    <name evidence="1" type="ORF">ERS852574_02428</name>
</gene>
<protein>
    <recommendedName>
        <fullName evidence="3">Conjugal transfer protein</fullName>
    </recommendedName>
</protein>
<evidence type="ECO:0000313" key="1">
    <source>
        <dbReference type="EMBL" id="CUN05849.1"/>
    </source>
</evidence>
<dbReference type="RefSeq" id="WP_172676496.1">
    <property type="nucleotide sequence ID" value="NZ_CYXR01000019.1"/>
</dbReference>
<evidence type="ECO:0000313" key="2">
    <source>
        <dbReference type="Proteomes" id="UP000095727"/>
    </source>
</evidence>
<dbReference type="AlphaFoldDB" id="A0A173TU64"/>
<reference evidence="1 2" key="1">
    <citation type="submission" date="2015-09" db="EMBL/GenBank/DDBJ databases">
        <authorList>
            <consortium name="Pathogen Informatics"/>
        </authorList>
    </citation>
    <scope>NUCLEOTIDE SEQUENCE [LARGE SCALE GENOMIC DNA]</scope>
    <source>
        <strain evidence="1 2">2789STDY5834962</strain>
    </source>
</reference>
<proteinExistence type="predicted"/>
<dbReference type="Proteomes" id="UP000095727">
    <property type="component" value="Unassembled WGS sequence"/>
</dbReference>
<sequence length="51" mass="6123">MMEIKIPTRREWYPCPYCGQHLLVYTDTAVCSGLYVKCRKCRREVEIKIKN</sequence>
<organism evidence="1 2">
    <name type="scientific">Coprococcus comes</name>
    <dbReference type="NCBI Taxonomy" id="410072"/>
    <lineage>
        <taxon>Bacteria</taxon>
        <taxon>Bacillati</taxon>
        <taxon>Bacillota</taxon>
        <taxon>Clostridia</taxon>
        <taxon>Lachnospirales</taxon>
        <taxon>Lachnospiraceae</taxon>
        <taxon>Coprococcus</taxon>
    </lineage>
</organism>
<evidence type="ECO:0008006" key="3">
    <source>
        <dbReference type="Google" id="ProtNLM"/>
    </source>
</evidence>
<dbReference type="EMBL" id="CYXR01000019">
    <property type="protein sequence ID" value="CUN05849.1"/>
    <property type="molecule type" value="Genomic_DNA"/>
</dbReference>
<accession>A0A173TU64</accession>